<gene>
    <name evidence="3" type="ORF">AAFC00_007211</name>
</gene>
<keyword evidence="4" id="KW-1185">Reference proteome</keyword>
<evidence type="ECO:0000256" key="1">
    <source>
        <dbReference type="SAM" id="MobiDB-lite"/>
    </source>
</evidence>
<accession>A0ABR3PHK0</accession>
<feature type="compositionally biased region" description="Acidic residues" evidence="1">
    <location>
        <begin position="171"/>
        <end position="180"/>
    </location>
</feature>
<evidence type="ECO:0000313" key="4">
    <source>
        <dbReference type="Proteomes" id="UP001562354"/>
    </source>
</evidence>
<organism evidence="3 4">
    <name type="scientific">Neodothiora populina</name>
    <dbReference type="NCBI Taxonomy" id="2781224"/>
    <lineage>
        <taxon>Eukaryota</taxon>
        <taxon>Fungi</taxon>
        <taxon>Dikarya</taxon>
        <taxon>Ascomycota</taxon>
        <taxon>Pezizomycotina</taxon>
        <taxon>Dothideomycetes</taxon>
        <taxon>Dothideomycetidae</taxon>
        <taxon>Dothideales</taxon>
        <taxon>Dothioraceae</taxon>
        <taxon>Neodothiora</taxon>
    </lineage>
</organism>
<dbReference type="RefSeq" id="XP_069201883.1">
    <property type="nucleotide sequence ID" value="XM_069347277.1"/>
</dbReference>
<feature type="region of interest" description="Disordered" evidence="1">
    <location>
        <begin position="151"/>
        <end position="451"/>
    </location>
</feature>
<evidence type="ECO:0000313" key="3">
    <source>
        <dbReference type="EMBL" id="KAL1305610.1"/>
    </source>
</evidence>
<proteinExistence type="predicted"/>
<feature type="compositionally biased region" description="Acidic residues" evidence="1">
    <location>
        <begin position="411"/>
        <end position="448"/>
    </location>
</feature>
<feature type="compositionally biased region" description="Acidic residues" evidence="1">
    <location>
        <begin position="330"/>
        <end position="351"/>
    </location>
</feature>
<dbReference type="Proteomes" id="UP001562354">
    <property type="component" value="Unassembled WGS sequence"/>
</dbReference>
<feature type="region of interest" description="Disordered" evidence="1">
    <location>
        <begin position="503"/>
        <end position="525"/>
    </location>
</feature>
<protein>
    <recommendedName>
        <fullName evidence="2">Transcription elongation factor Eaf N-terminal domain-containing protein</fullName>
    </recommendedName>
</protein>
<feature type="compositionally biased region" description="Polar residues" evidence="1">
    <location>
        <begin position="378"/>
        <end position="391"/>
    </location>
</feature>
<dbReference type="Pfam" id="PF09816">
    <property type="entry name" value="EAF"/>
    <property type="match status" value="1"/>
</dbReference>
<sequence>MAAAAAPATSPRPGQFDIRNISACPIHLGRSALKDTTTSPSGFTSVQYNHKPALSDGRATVTSIDASGAASNNLQSLTIEDGDDEYRYKGSRAQGDHAYILLPDKEGDGYVLEKLDASYHFNLTKAPWESNTQTLAEWYPQVVTADGGADEATELFGEGGGGDADHKDEAAMEGDADTDNPFDFRHYLHISDTPSPQTRPARGGGGGKIGTPSSVASQPSTRTNTPVVRTAKKPTSAFASQEKRLRAKAKAKPKPVVERPQQSQSKRMRMSPEAETEQASRRPAATDIPTVRLDRRASTRVSAPTADTHANNKKPGRRSLTTTTDAPDNGYDEEEEDEEYDEVDDDGDLVLEGDAPSSQRNQRSLGLALSGALGGPRSLQSAASSPASHINSPHARSHARSHLQESHVDTDGEELELDDDDDDEVQDASDGELQTEDEDVQQDMDAMSEAEAVIAADDDQDVDEIHLPSPAQVHRPSVSNAVVTTAAADDDDDLENQMLLALEGGDDDMSGQQQAAESEEESEEE</sequence>
<dbReference type="GeneID" id="95980910"/>
<dbReference type="InterPro" id="IPR019194">
    <property type="entry name" value="Tscrpt_elong_fac_Eaf_N"/>
</dbReference>
<dbReference type="PANTHER" id="PTHR35711">
    <property type="entry name" value="EXPRESSED PROTEIN"/>
    <property type="match status" value="1"/>
</dbReference>
<evidence type="ECO:0000259" key="2">
    <source>
        <dbReference type="Pfam" id="PF09816"/>
    </source>
</evidence>
<feature type="compositionally biased region" description="Polar residues" evidence="1">
    <location>
        <begin position="211"/>
        <end position="227"/>
    </location>
</feature>
<reference evidence="3 4" key="1">
    <citation type="submission" date="2024-07" db="EMBL/GenBank/DDBJ databases">
        <title>Draft sequence of the Neodothiora populina.</title>
        <authorList>
            <person name="Drown D.D."/>
            <person name="Schuette U.S."/>
            <person name="Buechlein A.B."/>
            <person name="Rusch D.R."/>
            <person name="Winton L.W."/>
            <person name="Adams G.A."/>
        </authorList>
    </citation>
    <scope>NUCLEOTIDE SEQUENCE [LARGE SCALE GENOMIC DNA]</scope>
    <source>
        <strain evidence="3 4">CPC 39397</strain>
    </source>
</reference>
<comment type="caution">
    <text evidence="3">The sequence shown here is derived from an EMBL/GenBank/DDBJ whole genome shotgun (WGS) entry which is preliminary data.</text>
</comment>
<name>A0ABR3PHK0_9PEZI</name>
<dbReference type="PANTHER" id="PTHR35711:SF1">
    <property type="entry name" value="ECTODERMAL, ISOFORM F"/>
    <property type="match status" value="1"/>
</dbReference>
<dbReference type="EMBL" id="JBFMKM010000006">
    <property type="protein sequence ID" value="KAL1305610.1"/>
    <property type="molecule type" value="Genomic_DNA"/>
</dbReference>
<feature type="domain" description="Transcription elongation factor Eaf N-terminal" evidence="2">
    <location>
        <begin position="25"/>
        <end position="127"/>
    </location>
</feature>